<feature type="transmembrane region" description="Helical" evidence="1">
    <location>
        <begin position="283"/>
        <end position="301"/>
    </location>
</feature>
<evidence type="ECO:0000313" key="5">
    <source>
        <dbReference type="EMBL" id="EFA43458.1"/>
    </source>
</evidence>
<keyword evidence="1" id="KW-0472">Membrane</keyword>
<dbReference type="HOGENOM" id="CLU_052983_1_0_10"/>
<comment type="caution">
    <text evidence="5">The sequence shown here is derived from an EMBL/GenBank/DDBJ whole genome shotgun (WGS) entry which is preliminary data.</text>
</comment>
<accession>D1PYV1</accession>
<dbReference type="AlphaFoldDB" id="D1PYV1"/>
<feature type="signal peptide" evidence="2">
    <location>
        <begin position="1"/>
        <end position="34"/>
    </location>
</feature>
<dbReference type="Proteomes" id="UP000003160">
    <property type="component" value="Unassembled WGS sequence"/>
</dbReference>
<sequence length="416" mass="48144">MEIIRYFCIVKRFSRLLTTLCLVVFLSLTAGAHANNVVSQQQDWDRVEISLLTCSPGTEVWSLYGHTAIRVQDRRTQEDFVVNYGIFNFNQEYFILRFVFGLTDYEMGIVPYQIFLQDYASQGRSIVQQRLHLMPEEKASVVQALIENYRPENRVYRYNYFYDNCTTRARDMLVNHLIGKVKYDVDTKATSSYREMIHQWTEQHRWARFGNDLLLGVGADQDIDFAQQQFLPNNLQTDFGYARVIQTNGSSYALVDSTSEILRANPANAKLQESLWDRLSPRLLFFLVALLVLFVTAFEFIRRKTFWMLDVALLVLDGLAGVILLAMIFSQHPTVSFNLQILLLNPLSLCFVYPVASQAQRGGCHWYWNLLGICIFLFFFGGFFQHYAEGMTILGSVLLIRVLANVFIYKQLTATK</sequence>
<keyword evidence="1" id="KW-0812">Transmembrane</keyword>
<dbReference type="Pfam" id="PF13387">
    <property type="entry name" value="Lnb_N"/>
    <property type="match status" value="1"/>
</dbReference>
<protein>
    <submittedName>
        <fullName evidence="5">Uncharacterized protein</fullName>
    </submittedName>
</protein>
<dbReference type="eggNOG" id="ENOG502Z87C">
    <property type="taxonomic scope" value="Bacteria"/>
</dbReference>
<evidence type="ECO:0000256" key="2">
    <source>
        <dbReference type="SAM" id="SignalP"/>
    </source>
</evidence>
<dbReference type="EMBL" id="ACKS01000080">
    <property type="protein sequence ID" value="EFA43458.1"/>
    <property type="molecule type" value="Genomic_DNA"/>
</dbReference>
<feature type="domain" description="Lnb-like transmembrane" evidence="4">
    <location>
        <begin position="279"/>
        <end position="411"/>
    </location>
</feature>
<feature type="transmembrane region" description="Helical" evidence="1">
    <location>
        <begin position="366"/>
        <end position="384"/>
    </location>
</feature>
<feature type="transmembrane region" description="Helical" evidence="1">
    <location>
        <begin position="335"/>
        <end position="354"/>
    </location>
</feature>
<feature type="transmembrane region" description="Helical" evidence="1">
    <location>
        <begin position="308"/>
        <end position="329"/>
    </location>
</feature>
<evidence type="ECO:0000259" key="4">
    <source>
        <dbReference type="Pfam" id="PF25221"/>
    </source>
</evidence>
<feature type="chain" id="PRO_5003026769" evidence="2">
    <location>
        <begin position="35"/>
        <end position="416"/>
    </location>
</feature>
<reference evidence="5 6" key="1">
    <citation type="submission" date="2009-10" db="EMBL/GenBank/DDBJ databases">
        <authorList>
            <person name="Qin X."/>
            <person name="Bachman B."/>
            <person name="Battles P."/>
            <person name="Bell A."/>
            <person name="Bess C."/>
            <person name="Bickham C."/>
            <person name="Chaboub L."/>
            <person name="Chen D."/>
            <person name="Coyle M."/>
            <person name="Deiros D.R."/>
            <person name="Dinh H."/>
            <person name="Forbes L."/>
            <person name="Fowler G."/>
            <person name="Francisco L."/>
            <person name="Fu Q."/>
            <person name="Gubbala S."/>
            <person name="Hale W."/>
            <person name="Han Y."/>
            <person name="Hemphill L."/>
            <person name="Highlander S.K."/>
            <person name="Hirani K."/>
            <person name="Hogues M."/>
            <person name="Jackson L."/>
            <person name="Jakkamsetti A."/>
            <person name="Javaid M."/>
            <person name="Jiang H."/>
            <person name="Korchina V."/>
            <person name="Kovar C."/>
            <person name="Lara F."/>
            <person name="Lee S."/>
            <person name="Mata R."/>
            <person name="Mathew T."/>
            <person name="Moen C."/>
            <person name="Morales K."/>
            <person name="Munidasa M."/>
            <person name="Nazareth L."/>
            <person name="Ngo R."/>
            <person name="Nguyen L."/>
            <person name="Okwuonu G."/>
            <person name="Ongeri F."/>
            <person name="Patil S."/>
            <person name="Petrosino J."/>
            <person name="Pham C."/>
            <person name="Pham P."/>
            <person name="Pu L.-L."/>
            <person name="Puazo M."/>
            <person name="Raj R."/>
            <person name="Reid J."/>
            <person name="Rouhana J."/>
            <person name="Saada N."/>
            <person name="Shang Y."/>
            <person name="Simmons D."/>
            <person name="Thornton R."/>
            <person name="Warren J."/>
            <person name="Weissenberger G."/>
            <person name="Zhang J."/>
            <person name="Zhang L."/>
            <person name="Zhou C."/>
            <person name="Zhu D."/>
            <person name="Muzny D."/>
            <person name="Worley K."/>
            <person name="Gibbs R."/>
        </authorList>
    </citation>
    <scope>NUCLEOTIDE SEQUENCE [LARGE SCALE GENOMIC DNA]</scope>
    <source>
        <strain evidence="5 6">DSM 17361</strain>
    </source>
</reference>
<organism evidence="5 6">
    <name type="scientific">Hallella bergensis DSM 17361</name>
    <dbReference type="NCBI Taxonomy" id="585502"/>
    <lineage>
        <taxon>Bacteria</taxon>
        <taxon>Pseudomonadati</taxon>
        <taxon>Bacteroidota</taxon>
        <taxon>Bacteroidia</taxon>
        <taxon>Bacteroidales</taxon>
        <taxon>Prevotellaceae</taxon>
        <taxon>Hallella</taxon>
    </lineage>
</organism>
<keyword evidence="1" id="KW-1133">Transmembrane helix</keyword>
<proteinExistence type="predicted"/>
<dbReference type="Pfam" id="PF25221">
    <property type="entry name" value="5TMH_Lnb"/>
    <property type="match status" value="1"/>
</dbReference>
<dbReference type="InterPro" id="IPR025178">
    <property type="entry name" value="Lnb_N"/>
</dbReference>
<evidence type="ECO:0000259" key="3">
    <source>
        <dbReference type="Pfam" id="PF13387"/>
    </source>
</evidence>
<evidence type="ECO:0000313" key="6">
    <source>
        <dbReference type="Proteomes" id="UP000003160"/>
    </source>
</evidence>
<feature type="transmembrane region" description="Helical" evidence="1">
    <location>
        <begin position="390"/>
        <end position="409"/>
    </location>
</feature>
<dbReference type="InterPro" id="IPR057436">
    <property type="entry name" value="5TMH_Lnb"/>
</dbReference>
<keyword evidence="2" id="KW-0732">Signal</keyword>
<evidence type="ECO:0000256" key="1">
    <source>
        <dbReference type="SAM" id="Phobius"/>
    </source>
</evidence>
<name>D1PYV1_9BACT</name>
<keyword evidence="6" id="KW-1185">Reference proteome</keyword>
<gene>
    <name evidence="5" type="ORF">HMPREF0645_2136</name>
</gene>
<feature type="domain" description="Lnb N-terminal periplasmic" evidence="3">
    <location>
        <begin position="39"/>
        <end position="176"/>
    </location>
</feature>